<gene>
    <name evidence="5" type="ORF">K2173_026644</name>
</gene>
<dbReference type="SUPFAM" id="SSF101148">
    <property type="entry name" value="Plant invertase/pectin methylesterase inhibitor"/>
    <property type="match status" value="1"/>
</dbReference>
<evidence type="ECO:0000256" key="1">
    <source>
        <dbReference type="ARBA" id="ARBA00022729"/>
    </source>
</evidence>
<dbReference type="SMART" id="SM00856">
    <property type="entry name" value="PMEI"/>
    <property type="match status" value="1"/>
</dbReference>
<dbReference type="PANTHER" id="PTHR31080:SF15">
    <property type="entry name" value="INVERTASE"/>
    <property type="match status" value="1"/>
</dbReference>
<evidence type="ECO:0000313" key="5">
    <source>
        <dbReference type="EMBL" id="KAJ8771467.1"/>
    </source>
</evidence>
<dbReference type="PANTHER" id="PTHR31080">
    <property type="entry name" value="PECTINESTERASE INHIBITOR-LIKE"/>
    <property type="match status" value="1"/>
</dbReference>
<dbReference type="Gene3D" id="1.20.140.40">
    <property type="entry name" value="Invertase/pectin methylesterase inhibitor family protein"/>
    <property type="match status" value="1"/>
</dbReference>
<keyword evidence="6" id="KW-1185">Reference proteome</keyword>
<dbReference type="GO" id="GO:0004857">
    <property type="term" value="F:enzyme inhibitor activity"/>
    <property type="evidence" value="ECO:0007669"/>
    <property type="project" value="InterPro"/>
</dbReference>
<organism evidence="5 6">
    <name type="scientific">Erythroxylum novogranatense</name>
    <dbReference type="NCBI Taxonomy" id="1862640"/>
    <lineage>
        <taxon>Eukaryota</taxon>
        <taxon>Viridiplantae</taxon>
        <taxon>Streptophyta</taxon>
        <taxon>Embryophyta</taxon>
        <taxon>Tracheophyta</taxon>
        <taxon>Spermatophyta</taxon>
        <taxon>Magnoliopsida</taxon>
        <taxon>eudicotyledons</taxon>
        <taxon>Gunneridae</taxon>
        <taxon>Pentapetalae</taxon>
        <taxon>rosids</taxon>
        <taxon>fabids</taxon>
        <taxon>Malpighiales</taxon>
        <taxon>Erythroxylaceae</taxon>
        <taxon>Erythroxylum</taxon>
    </lineage>
</organism>
<evidence type="ECO:0000313" key="6">
    <source>
        <dbReference type="Proteomes" id="UP001159364"/>
    </source>
</evidence>
<feature type="chain" id="PRO_5043978704" description="Pectinesterase inhibitor domain-containing protein" evidence="3">
    <location>
        <begin position="39"/>
        <end position="203"/>
    </location>
</feature>
<dbReference type="InterPro" id="IPR006501">
    <property type="entry name" value="Pectinesterase_inhib_dom"/>
</dbReference>
<evidence type="ECO:0000256" key="3">
    <source>
        <dbReference type="SAM" id="SignalP"/>
    </source>
</evidence>
<dbReference type="CDD" id="cd15798">
    <property type="entry name" value="PMEI-like_3"/>
    <property type="match status" value="1"/>
</dbReference>
<dbReference type="EMBL" id="JAIWQS010000002">
    <property type="protein sequence ID" value="KAJ8771467.1"/>
    <property type="molecule type" value="Genomic_DNA"/>
</dbReference>
<dbReference type="Pfam" id="PF04043">
    <property type="entry name" value="PMEI"/>
    <property type="match status" value="1"/>
</dbReference>
<dbReference type="NCBIfam" id="TIGR01614">
    <property type="entry name" value="PME_inhib"/>
    <property type="match status" value="1"/>
</dbReference>
<dbReference type="InterPro" id="IPR035513">
    <property type="entry name" value="Invertase/methylesterase_inhib"/>
</dbReference>
<comment type="caution">
    <text evidence="5">The sequence shown here is derived from an EMBL/GenBank/DDBJ whole genome shotgun (WGS) entry which is preliminary data.</text>
</comment>
<proteinExistence type="inferred from homology"/>
<dbReference type="AlphaFoldDB" id="A0AAV8TX14"/>
<name>A0AAV8TX14_9ROSI</name>
<keyword evidence="1 3" id="KW-0732">Signal</keyword>
<accession>A0AAV8TX14</accession>
<feature type="signal peptide" evidence="3">
    <location>
        <begin position="1"/>
        <end position="38"/>
    </location>
</feature>
<feature type="domain" description="Pectinesterase inhibitor" evidence="4">
    <location>
        <begin position="45"/>
        <end position="198"/>
    </location>
</feature>
<dbReference type="Proteomes" id="UP001159364">
    <property type="component" value="Linkage Group LG02"/>
</dbReference>
<evidence type="ECO:0000259" key="4">
    <source>
        <dbReference type="SMART" id="SM00856"/>
    </source>
</evidence>
<dbReference type="InterPro" id="IPR051955">
    <property type="entry name" value="PME_Inhibitor"/>
</dbReference>
<comment type="similarity">
    <text evidence="2">Belongs to the PMEI family.</text>
</comment>
<sequence length="203" mass="21936">MEATKSIITGMSSSSSYHVLPFLLSLLLFMSSIPISLASTTPTDTYTNYLITACNSTTYPKLCYKSLSPYTSTIKTNDRKLCVTALKVTLQAATNSSSIVKSVSKQKGLSKTEVNTIKDCLDEVGDCISEIKQCIRALSKANSSDSVEDFKTWASAALTDETTCTDEFVDVKVSAAVKSKITTNVINLSRLTSNALALLNRLN</sequence>
<reference evidence="5 6" key="1">
    <citation type="submission" date="2021-09" db="EMBL/GenBank/DDBJ databases">
        <title>Genomic insights and catalytic innovation underlie evolution of tropane alkaloids biosynthesis.</title>
        <authorList>
            <person name="Wang Y.-J."/>
            <person name="Tian T."/>
            <person name="Huang J.-P."/>
            <person name="Huang S.-X."/>
        </authorList>
    </citation>
    <scope>NUCLEOTIDE SEQUENCE [LARGE SCALE GENOMIC DNA]</scope>
    <source>
        <strain evidence="5">KIB-2018</strain>
        <tissue evidence="5">Leaf</tissue>
    </source>
</reference>
<evidence type="ECO:0000256" key="2">
    <source>
        <dbReference type="ARBA" id="ARBA00038471"/>
    </source>
</evidence>
<protein>
    <recommendedName>
        <fullName evidence="4">Pectinesterase inhibitor domain-containing protein</fullName>
    </recommendedName>
</protein>